<comment type="caution">
    <text evidence="2">The sequence shown here is derived from an EMBL/GenBank/DDBJ whole genome shotgun (WGS) entry which is preliminary data.</text>
</comment>
<dbReference type="EMBL" id="QUSF01000009">
    <property type="protein sequence ID" value="RLW06303.1"/>
    <property type="molecule type" value="Genomic_DNA"/>
</dbReference>
<name>A0A3L8SPZ1_CHLGU</name>
<evidence type="ECO:0000313" key="2">
    <source>
        <dbReference type="EMBL" id="RLW06303.1"/>
    </source>
</evidence>
<feature type="compositionally biased region" description="Polar residues" evidence="1">
    <location>
        <begin position="1024"/>
        <end position="1044"/>
    </location>
</feature>
<feature type="compositionally biased region" description="Basic and acidic residues" evidence="1">
    <location>
        <begin position="503"/>
        <end position="515"/>
    </location>
</feature>
<reference evidence="2 3" key="1">
    <citation type="journal article" date="2018" name="Proc. R. Soc. B">
        <title>A non-coding region near Follistatin controls head colour polymorphism in the Gouldian finch.</title>
        <authorList>
            <person name="Toomey M.B."/>
            <person name="Marques C.I."/>
            <person name="Andrade P."/>
            <person name="Araujo P.M."/>
            <person name="Sabatino S."/>
            <person name="Gazda M.A."/>
            <person name="Afonso S."/>
            <person name="Lopes R.J."/>
            <person name="Corbo J.C."/>
            <person name="Carneiro M."/>
        </authorList>
    </citation>
    <scope>NUCLEOTIDE SEQUENCE [LARGE SCALE GENOMIC DNA]</scope>
    <source>
        <strain evidence="2">Red01</strain>
        <tissue evidence="2">Muscle</tissue>
    </source>
</reference>
<proteinExistence type="predicted"/>
<evidence type="ECO:0000313" key="3">
    <source>
        <dbReference type="Proteomes" id="UP000276834"/>
    </source>
</evidence>
<protein>
    <submittedName>
        <fullName evidence="2">Uncharacterized protein</fullName>
    </submittedName>
</protein>
<feature type="region of interest" description="Disordered" evidence="1">
    <location>
        <begin position="495"/>
        <end position="515"/>
    </location>
</feature>
<dbReference type="AlphaFoldDB" id="A0A3L8SPZ1"/>
<organism evidence="2 3">
    <name type="scientific">Chloebia gouldiae</name>
    <name type="common">Gouldian finch</name>
    <name type="synonym">Erythrura gouldiae</name>
    <dbReference type="NCBI Taxonomy" id="44316"/>
    <lineage>
        <taxon>Eukaryota</taxon>
        <taxon>Metazoa</taxon>
        <taxon>Chordata</taxon>
        <taxon>Craniata</taxon>
        <taxon>Vertebrata</taxon>
        <taxon>Euteleostomi</taxon>
        <taxon>Archelosauria</taxon>
        <taxon>Archosauria</taxon>
        <taxon>Dinosauria</taxon>
        <taxon>Saurischia</taxon>
        <taxon>Theropoda</taxon>
        <taxon>Coelurosauria</taxon>
        <taxon>Aves</taxon>
        <taxon>Neognathae</taxon>
        <taxon>Neoaves</taxon>
        <taxon>Telluraves</taxon>
        <taxon>Australaves</taxon>
        <taxon>Passeriformes</taxon>
        <taxon>Passeroidea</taxon>
        <taxon>Passeridae</taxon>
        <taxon>Chloebia</taxon>
    </lineage>
</organism>
<evidence type="ECO:0000256" key="1">
    <source>
        <dbReference type="SAM" id="MobiDB-lite"/>
    </source>
</evidence>
<feature type="compositionally biased region" description="Polar residues" evidence="1">
    <location>
        <begin position="464"/>
        <end position="479"/>
    </location>
</feature>
<sequence length="1081" mass="119847">MLICVLNPGSLAVLPQIFQLTLEPPDAPHPQPPRAHPGFPTEHCPDQAAPVFHSLPALLCVLAGTVGSMERRRKLNIHFSSRTVIPWLQGLLTNRSDGTRSLNFPCTAKQSETTEDVRPIDHWAEAVHVHPTLGSTSLPAAQWHSHDPSSQLLSEVMLLPCCADNKLKQTNMNNNYNYKFWTLSKKTIDNYSSEFISSQHSPPQCRVSDKRVSAAVWMETAMPSLLTMRFTHSTPGFVTQQAPEMRVFTFDIKKLGCCKSPSCFSLTPEMAEAAERDTCATPAVFRASSKSDSVEDFFTTEPPKCLLMGRVRPKGRGEAASALRQRAASASPLSHPFPNLEVNGSEIQSSSEEVLEGSSNVLVQIFWARGFPKAGLSLPPSHLYFPPCVTLCQAARVATATHASTSIHVATLACPGRSCTNTGLAGGSPRAAGRRQSPCLLMLARLPKYFHRTTREDPAVPIQRGSQVTAHSELGSQTGLERDCTNEHRMAVTGHQVGSQRMGGKDFPEAESKTQRRRELMAGWHGERDRVDCLELRSALASNQNSYIGCDDIVTAIILVLKHCGQRMEHDMALLNVSRNYCDSCWHCTYIGDHGQNGYALQDGLPGANVLCLLWNQAPELGCQLPRIQPDFQHVVNKSQKRSQGERCHEQGHKAKLYNYERERLPALTMLRIIMTTKLMREAVTDVAICGVRYLRIASVPLMCCDNFAENTRKTESLLFPAIFFYHASIQKTANSYNRSHSQHICVKAQPSKVDANFLSIVFPVEEKARPVHRIQTCCYCEQPESMNDPLDKSLGNFDRYLAKPVHAINGGGATEIDRYRKPELGLSMALETGTSPKLARLPHRTAEEPWPPADWAWRMMPPDHNDTKYLYQPKQVTAFSTFSDMICPQEREERDGKEQTSNQVLIEEDSMFGTGPVSITGSSSQGGACGNQKPRNVCNANTTSSAPNAFSAAPLLGPALPADARPGCGCGILLHWGTRLKALLISSPCPALPSLTHLSSRLPERVPLWPPRQRRKELLPSGNPAQTITSQQQRLSQTPGHSSTWKRAKWERKTSLPQHRRRREEFWLQVPTAWKVSSAP</sequence>
<gene>
    <name evidence="2" type="ORF">DV515_00004450</name>
</gene>
<feature type="region of interest" description="Disordered" evidence="1">
    <location>
        <begin position="1014"/>
        <end position="1060"/>
    </location>
</feature>
<feature type="region of interest" description="Disordered" evidence="1">
    <location>
        <begin position="464"/>
        <end position="483"/>
    </location>
</feature>
<dbReference type="Proteomes" id="UP000276834">
    <property type="component" value="Unassembled WGS sequence"/>
</dbReference>
<accession>A0A3L8SPZ1</accession>
<keyword evidence="3" id="KW-1185">Reference proteome</keyword>